<dbReference type="OrthoDB" id="954303at2759"/>
<name>A0A8J5Z1G6_9ROSI</name>
<comment type="caution">
    <text evidence="1">The sequence shown here is derived from an EMBL/GenBank/DDBJ whole genome shotgun (WGS) entry which is preliminary data.</text>
</comment>
<evidence type="ECO:0000313" key="1">
    <source>
        <dbReference type="EMBL" id="KAG8490437.1"/>
    </source>
</evidence>
<sequence length="69" mass="7828">MATLRFDIEKVNGIANFNLWKVRMTAILVQKGLKNVVTGKKPADTNQLEWEQLDEKALSIIQLCLTNNV</sequence>
<organism evidence="1 2">
    <name type="scientific">Gossypium anomalum</name>
    <dbReference type="NCBI Taxonomy" id="47600"/>
    <lineage>
        <taxon>Eukaryota</taxon>
        <taxon>Viridiplantae</taxon>
        <taxon>Streptophyta</taxon>
        <taxon>Embryophyta</taxon>
        <taxon>Tracheophyta</taxon>
        <taxon>Spermatophyta</taxon>
        <taxon>Magnoliopsida</taxon>
        <taxon>eudicotyledons</taxon>
        <taxon>Gunneridae</taxon>
        <taxon>Pentapetalae</taxon>
        <taxon>rosids</taxon>
        <taxon>malvids</taxon>
        <taxon>Malvales</taxon>
        <taxon>Malvaceae</taxon>
        <taxon>Malvoideae</taxon>
        <taxon>Gossypium</taxon>
    </lineage>
</organism>
<protein>
    <submittedName>
        <fullName evidence="1">Uncharacterized protein</fullName>
    </submittedName>
</protein>
<dbReference type="Proteomes" id="UP000701853">
    <property type="component" value="Chromosome 6"/>
</dbReference>
<keyword evidence="2" id="KW-1185">Reference proteome</keyword>
<proteinExistence type="predicted"/>
<dbReference type="AlphaFoldDB" id="A0A8J5Z1G6"/>
<dbReference type="EMBL" id="JAHUZN010000006">
    <property type="protein sequence ID" value="KAG8490437.1"/>
    <property type="molecule type" value="Genomic_DNA"/>
</dbReference>
<evidence type="ECO:0000313" key="2">
    <source>
        <dbReference type="Proteomes" id="UP000701853"/>
    </source>
</evidence>
<gene>
    <name evidence="1" type="ORF">CXB51_013648</name>
</gene>
<reference evidence="1 2" key="1">
    <citation type="journal article" date="2021" name="bioRxiv">
        <title>The Gossypium anomalum genome as a resource for cotton improvement and evolutionary analysis of hybrid incompatibility.</title>
        <authorList>
            <person name="Grover C.E."/>
            <person name="Yuan D."/>
            <person name="Arick M.A."/>
            <person name="Miller E.R."/>
            <person name="Hu G."/>
            <person name="Peterson D.G."/>
            <person name="Wendel J.F."/>
            <person name="Udall J.A."/>
        </authorList>
    </citation>
    <scope>NUCLEOTIDE SEQUENCE [LARGE SCALE GENOMIC DNA]</scope>
    <source>
        <strain evidence="1">JFW-Udall</strain>
        <tissue evidence="1">Leaf</tissue>
    </source>
</reference>
<accession>A0A8J5Z1G6</accession>